<comment type="caution">
    <text evidence="2">The sequence shown here is derived from an EMBL/GenBank/DDBJ whole genome shotgun (WGS) entry which is preliminary data.</text>
</comment>
<protein>
    <recommendedName>
        <fullName evidence="4">Integron gene cassette protein</fullName>
    </recommendedName>
</protein>
<gene>
    <name evidence="2" type="ORF">I8J31_12705</name>
</gene>
<accession>A0A934N333</accession>
<evidence type="ECO:0000313" key="2">
    <source>
        <dbReference type="EMBL" id="MBJ7538538.1"/>
    </source>
</evidence>
<dbReference type="RefSeq" id="WP_199468948.1">
    <property type="nucleotide sequence ID" value="NZ_JAEMNX010000015.1"/>
</dbReference>
<feature type="signal peptide" evidence="1">
    <location>
        <begin position="1"/>
        <end position="18"/>
    </location>
</feature>
<sequence>MRAIILLAAILFSFAANGENELNWPFDQAENVAAITTKQVVEASFPILMVVHYEDDDSWAFTCGTTNKSEDLMIVGMSEIVSLDSTLYSIADLPPGWSAVRESVGSEWVRTKDE</sequence>
<name>A0A934N333_9GAMM</name>
<dbReference type="Proteomes" id="UP000628710">
    <property type="component" value="Unassembled WGS sequence"/>
</dbReference>
<dbReference type="AlphaFoldDB" id="A0A934N333"/>
<feature type="chain" id="PRO_5037921374" description="Integron gene cassette protein" evidence="1">
    <location>
        <begin position="19"/>
        <end position="114"/>
    </location>
</feature>
<dbReference type="EMBL" id="JAEMNX010000015">
    <property type="protein sequence ID" value="MBJ7538538.1"/>
    <property type="molecule type" value="Genomic_DNA"/>
</dbReference>
<evidence type="ECO:0008006" key="4">
    <source>
        <dbReference type="Google" id="ProtNLM"/>
    </source>
</evidence>
<keyword evidence="3" id="KW-1185">Reference proteome</keyword>
<evidence type="ECO:0000256" key="1">
    <source>
        <dbReference type="SAM" id="SignalP"/>
    </source>
</evidence>
<organism evidence="2 3">
    <name type="scientific">Marinomonas transparens</name>
    <dbReference type="NCBI Taxonomy" id="2795388"/>
    <lineage>
        <taxon>Bacteria</taxon>
        <taxon>Pseudomonadati</taxon>
        <taxon>Pseudomonadota</taxon>
        <taxon>Gammaproteobacteria</taxon>
        <taxon>Oceanospirillales</taxon>
        <taxon>Oceanospirillaceae</taxon>
        <taxon>Marinomonas</taxon>
    </lineage>
</organism>
<evidence type="ECO:0000313" key="3">
    <source>
        <dbReference type="Proteomes" id="UP000628710"/>
    </source>
</evidence>
<proteinExistence type="predicted"/>
<keyword evidence="1" id="KW-0732">Signal</keyword>
<reference evidence="2" key="1">
    <citation type="submission" date="2020-12" db="EMBL/GenBank/DDBJ databases">
        <title>Marinomonas arctica sp. nov., a psychrotolerant bacterium isolated from the Arctic.</title>
        <authorList>
            <person name="Zhang Y."/>
        </authorList>
    </citation>
    <scope>NUCLEOTIDE SEQUENCE</scope>
    <source>
        <strain evidence="2">C1424</strain>
    </source>
</reference>